<gene>
    <name evidence="12" type="ORF">OLC1_LOCUS8412</name>
</gene>
<dbReference type="GO" id="GO:0003677">
    <property type="term" value="F:DNA binding"/>
    <property type="evidence" value="ECO:0007669"/>
    <property type="project" value="UniProtKB-KW"/>
</dbReference>
<comment type="similarity">
    <text evidence="2">Belongs to the CEF1 family.</text>
</comment>
<dbReference type="SMART" id="SM00717">
    <property type="entry name" value="SANT"/>
    <property type="match status" value="2"/>
</dbReference>
<dbReference type="Proteomes" id="UP001161247">
    <property type="component" value="Chromosome 3"/>
</dbReference>
<feature type="domain" description="Myb-like" evidence="10">
    <location>
        <begin position="2"/>
        <end position="53"/>
    </location>
</feature>
<reference evidence="12" key="1">
    <citation type="submission" date="2023-03" db="EMBL/GenBank/DDBJ databases">
        <authorList>
            <person name="Julca I."/>
        </authorList>
    </citation>
    <scope>NUCLEOTIDE SEQUENCE</scope>
</reference>
<evidence type="ECO:0000256" key="8">
    <source>
        <dbReference type="ARBA" id="ARBA00023242"/>
    </source>
</evidence>
<evidence type="ECO:0000256" key="3">
    <source>
        <dbReference type="ARBA" id="ARBA00022664"/>
    </source>
</evidence>
<dbReference type="GO" id="GO:0005681">
    <property type="term" value="C:spliceosomal complex"/>
    <property type="evidence" value="ECO:0007669"/>
    <property type="project" value="UniProtKB-KW"/>
</dbReference>
<keyword evidence="13" id="KW-1185">Reference proteome</keyword>
<dbReference type="InterPro" id="IPR009057">
    <property type="entry name" value="Homeodomain-like_sf"/>
</dbReference>
<feature type="region of interest" description="Disordered" evidence="9">
    <location>
        <begin position="185"/>
        <end position="211"/>
    </location>
</feature>
<dbReference type="PANTHER" id="PTHR45885:SF1">
    <property type="entry name" value="CELL DIVISION CYCLE 5-LIKE PROTEIN"/>
    <property type="match status" value="1"/>
</dbReference>
<feature type="domain" description="HTH myb-type" evidence="11">
    <location>
        <begin position="58"/>
        <end position="108"/>
    </location>
</feature>
<dbReference type="CDD" id="cd11659">
    <property type="entry name" value="SANT_CDC5_II"/>
    <property type="match status" value="1"/>
</dbReference>
<keyword evidence="6" id="KW-0238">DNA-binding</keyword>
<dbReference type="PROSITE" id="PS50090">
    <property type="entry name" value="MYB_LIKE"/>
    <property type="match status" value="2"/>
</dbReference>
<dbReference type="InterPro" id="IPR001005">
    <property type="entry name" value="SANT/Myb"/>
</dbReference>
<dbReference type="PROSITE" id="PS51294">
    <property type="entry name" value="HTH_MYB"/>
    <property type="match status" value="2"/>
</dbReference>
<evidence type="ECO:0000256" key="4">
    <source>
        <dbReference type="ARBA" id="ARBA00022728"/>
    </source>
</evidence>
<dbReference type="InterPro" id="IPR017930">
    <property type="entry name" value="Myb_dom"/>
</dbReference>
<protein>
    <submittedName>
        <fullName evidence="12">OLC1v1034689C1</fullName>
    </submittedName>
</protein>
<evidence type="ECO:0000256" key="5">
    <source>
        <dbReference type="ARBA" id="ARBA00022737"/>
    </source>
</evidence>
<evidence type="ECO:0000259" key="10">
    <source>
        <dbReference type="PROSITE" id="PS50090"/>
    </source>
</evidence>
<dbReference type="CDD" id="cd00167">
    <property type="entry name" value="SANT"/>
    <property type="match status" value="1"/>
</dbReference>
<dbReference type="SUPFAM" id="SSF46689">
    <property type="entry name" value="Homeodomain-like"/>
    <property type="match status" value="1"/>
</dbReference>
<keyword evidence="4" id="KW-0747">Spliceosome</keyword>
<evidence type="ECO:0000256" key="9">
    <source>
        <dbReference type="SAM" id="MobiDB-lite"/>
    </source>
</evidence>
<dbReference type="EMBL" id="OX459120">
    <property type="protein sequence ID" value="CAI9098106.1"/>
    <property type="molecule type" value="Genomic_DNA"/>
</dbReference>
<evidence type="ECO:0000259" key="11">
    <source>
        <dbReference type="PROSITE" id="PS51294"/>
    </source>
</evidence>
<accession>A0AAV1CRX2</accession>
<organism evidence="12 13">
    <name type="scientific">Oldenlandia corymbosa var. corymbosa</name>
    <dbReference type="NCBI Taxonomy" id="529605"/>
    <lineage>
        <taxon>Eukaryota</taxon>
        <taxon>Viridiplantae</taxon>
        <taxon>Streptophyta</taxon>
        <taxon>Embryophyta</taxon>
        <taxon>Tracheophyta</taxon>
        <taxon>Spermatophyta</taxon>
        <taxon>Magnoliopsida</taxon>
        <taxon>eudicotyledons</taxon>
        <taxon>Gunneridae</taxon>
        <taxon>Pentapetalae</taxon>
        <taxon>asterids</taxon>
        <taxon>lamiids</taxon>
        <taxon>Gentianales</taxon>
        <taxon>Rubiaceae</taxon>
        <taxon>Rubioideae</taxon>
        <taxon>Spermacoceae</taxon>
        <taxon>Hedyotis-Oldenlandia complex</taxon>
        <taxon>Oldenlandia</taxon>
    </lineage>
</organism>
<dbReference type="InterPro" id="IPR047242">
    <property type="entry name" value="CDC5L/Cef1"/>
</dbReference>
<feature type="region of interest" description="Disordered" evidence="9">
    <location>
        <begin position="109"/>
        <end position="153"/>
    </location>
</feature>
<evidence type="ECO:0000256" key="1">
    <source>
        <dbReference type="ARBA" id="ARBA00004123"/>
    </source>
</evidence>
<comment type="subcellular location">
    <subcellularLocation>
        <location evidence="1">Nucleus</location>
    </subcellularLocation>
</comment>
<dbReference type="InterPro" id="IPR047240">
    <property type="entry name" value="SANT_CDC5L_II"/>
</dbReference>
<feature type="domain" description="Myb-like" evidence="10">
    <location>
        <begin position="59"/>
        <end position="104"/>
    </location>
</feature>
<keyword evidence="3" id="KW-0507">mRNA processing</keyword>
<dbReference type="PANTHER" id="PTHR45885">
    <property type="entry name" value="CELL DIVISION CYCLE 5-LIKE PROTEIN"/>
    <property type="match status" value="1"/>
</dbReference>
<dbReference type="Gene3D" id="1.10.10.60">
    <property type="entry name" value="Homeodomain-like"/>
    <property type="match status" value="2"/>
</dbReference>
<feature type="domain" description="HTH myb-type" evidence="11">
    <location>
        <begin position="2"/>
        <end position="57"/>
    </location>
</feature>
<evidence type="ECO:0000256" key="7">
    <source>
        <dbReference type="ARBA" id="ARBA00023187"/>
    </source>
</evidence>
<dbReference type="AlphaFoldDB" id="A0AAV1CRX2"/>
<dbReference type="Pfam" id="PF00249">
    <property type="entry name" value="Myb_DNA-binding"/>
    <property type="match status" value="1"/>
</dbReference>
<sequence>MRNSIKDETWKNLEDEILKAGVMKYGTNDWYRIASLLHGRAPRKCKARWEEWIHPSIIRTGIWSREEDEKLLHLSKLMPSQWTTIAPIVGHTASECLHRFEQLLPHVCSKDEDDDDDPRKLLGLGGGIDSGPETRPPRPDPVDLDDAEKQMPSAAIARLGNTGGKKAQRKARKQQIAEATRLAKLQKDRELKAAGIYDDFQQHSRKRKRNR</sequence>
<dbReference type="Pfam" id="PF13921">
    <property type="entry name" value="Myb_DNA-bind_6"/>
    <property type="match status" value="1"/>
</dbReference>
<evidence type="ECO:0000256" key="2">
    <source>
        <dbReference type="ARBA" id="ARBA00010506"/>
    </source>
</evidence>
<dbReference type="GO" id="GO:0000974">
    <property type="term" value="C:Prp19 complex"/>
    <property type="evidence" value="ECO:0007669"/>
    <property type="project" value="InterPro"/>
</dbReference>
<evidence type="ECO:0000256" key="6">
    <source>
        <dbReference type="ARBA" id="ARBA00023125"/>
    </source>
</evidence>
<evidence type="ECO:0000313" key="13">
    <source>
        <dbReference type="Proteomes" id="UP001161247"/>
    </source>
</evidence>
<keyword evidence="8" id="KW-0539">Nucleus</keyword>
<proteinExistence type="inferred from homology"/>
<keyword evidence="7" id="KW-0508">mRNA splicing</keyword>
<name>A0AAV1CRX2_OLDCO</name>
<dbReference type="GO" id="GO:0000398">
    <property type="term" value="P:mRNA splicing, via spliceosome"/>
    <property type="evidence" value="ECO:0007669"/>
    <property type="project" value="InterPro"/>
</dbReference>
<keyword evidence="5" id="KW-0677">Repeat</keyword>
<evidence type="ECO:0000313" key="12">
    <source>
        <dbReference type="EMBL" id="CAI9098106.1"/>
    </source>
</evidence>